<dbReference type="InterPro" id="IPR036849">
    <property type="entry name" value="Enolase-like_C_sf"/>
</dbReference>
<dbReference type="OrthoDB" id="14161at2759"/>
<gene>
    <name evidence="6" type="ORF">IMSHALPRED_009390</name>
</gene>
<dbReference type="PANTHER" id="PTHR13794:SF58">
    <property type="entry name" value="MITOCHONDRIAL ENOLASE SUPERFAMILY MEMBER 1"/>
    <property type="match status" value="1"/>
</dbReference>
<dbReference type="AlphaFoldDB" id="A0A8H3G5K7"/>
<dbReference type="InterPro" id="IPR018110">
    <property type="entry name" value="Mandel_Rmase/mucon_lact_enz_CS"/>
</dbReference>
<keyword evidence="7" id="KW-1185">Reference proteome</keyword>
<evidence type="ECO:0000256" key="4">
    <source>
        <dbReference type="ARBA" id="ARBA00023239"/>
    </source>
</evidence>
<reference evidence="6" key="1">
    <citation type="submission" date="2021-03" db="EMBL/GenBank/DDBJ databases">
        <authorList>
            <person name="Tagirdzhanova G."/>
        </authorList>
    </citation>
    <scope>NUCLEOTIDE SEQUENCE</scope>
</reference>
<dbReference type="InterPro" id="IPR013342">
    <property type="entry name" value="Mandelate_racemase_C"/>
</dbReference>
<evidence type="ECO:0000256" key="1">
    <source>
        <dbReference type="ARBA" id="ARBA00001946"/>
    </source>
</evidence>
<protein>
    <recommendedName>
        <fullName evidence="5">Mandelate racemase/muconate lactonizing enzyme C-terminal domain-containing protein</fullName>
    </recommendedName>
</protein>
<dbReference type="GO" id="GO:0016836">
    <property type="term" value="F:hydro-lyase activity"/>
    <property type="evidence" value="ECO:0007669"/>
    <property type="project" value="TreeGrafter"/>
</dbReference>
<dbReference type="GO" id="GO:0000287">
    <property type="term" value="F:magnesium ion binding"/>
    <property type="evidence" value="ECO:0007669"/>
    <property type="project" value="TreeGrafter"/>
</dbReference>
<dbReference type="PROSITE" id="PS00909">
    <property type="entry name" value="MR_MLE_2"/>
    <property type="match status" value="1"/>
</dbReference>
<dbReference type="InterPro" id="IPR029017">
    <property type="entry name" value="Enolase-like_N"/>
</dbReference>
<accession>A0A8H3G5K7</accession>
<evidence type="ECO:0000256" key="2">
    <source>
        <dbReference type="ARBA" id="ARBA00022723"/>
    </source>
</evidence>
<evidence type="ECO:0000259" key="5">
    <source>
        <dbReference type="SMART" id="SM00922"/>
    </source>
</evidence>
<dbReference type="Gene3D" id="3.30.390.10">
    <property type="entry name" value="Enolase-like, N-terminal domain"/>
    <property type="match status" value="2"/>
</dbReference>
<dbReference type="GO" id="GO:0009063">
    <property type="term" value="P:amino acid catabolic process"/>
    <property type="evidence" value="ECO:0007669"/>
    <property type="project" value="InterPro"/>
</dbReference>
<dbReference type="SFLD" id="SFLDG00179">
    <property type="entry name" value="mandelate_racemase"/>
    <property type="match status" value="1"/>
</dbReference>
<dbReference type="InterPro" id="IPR046945">
    <property type="entry name" value="RHMD-like"/>
</dbReference>
<dbReference type="SMART" id="SM00922">
    <property type="entry name" value="MR_MLE"/>
    <property type="match status" value="1"/>
</dbReference>
<organism evidence="6 7">
    <name type="scientific">Imshaugia aleurites</name>
    <dbReference type="NCBI Taxonomy" id="172621"/>
    <lineage>
        <taxon>Eukaryota</taxon>
        <taxon>Fungi</taxon>
        <taxon>Dikarya</taxon>
        <taxon>Ascomycota</taxon>
        <taxon>Pezizomycotina</taxon>
        <taxon>Lecanoromycetes</taxon>
        <taxon>OSLEUM clade</taxon>
        <taxon>Lecanoromycetidae</taxon>
        <taxon>Lecanorales</taxon>
        <taxon>Lecanorineae</taxon>
        <taxon>Parmeliaceae</taxon>
        <taxon>Imshaugia</taxon>
    </lineage>
</organism>
<sequence length="506" mass="56859">MDTLHQDFEAITITGYYTRDIRFPTSLQDEGSDAMNGAVDFSNPYCVLQTNSEYEGHGVVSSESTTFFNVTHPLTRLQSFTIGRGNNLVCAAIDMLAPLLVNRSLASLTSNMGNTWRYLASDSQLRWVGPEKGVVHLAQSAVVNAIWDLWAKSQGKPVWRLVAEMSPEEYVRCIDFRYITDAITPEEGIELLRKQELGKAERLEEVEKNKAVPIYTTSASWLGYSDEKMRGLLEQSKIDGFHHYKLKVGGDLERDLRRLKLFRDTVGWDDILMLDSNQIWSVPEAESYLSHLAPFKPLFIEEPTSPDDILGHATIRAALRKYNIKVATGEHCQNRIIFKQFLQAEALDYVQTDACRLGGLNEVMAVMLMAAKFHIPLHPHIGGVSLPEYSQHVITIDYLVVSGRRSVLEYIDALHEHFYHPAQIANGFHVTPTAPGYSVHMKPASMERFSFPGGEGGWWKSQEAEKLLTLERTVGWRPAFGKGHKDVVGVQLKGNDAAFANDDGRT</sequence>
<comment type="cofactor">
    <cofactor evidence="1">
        <name>Mg(2+)</name>
        <dbReference type="ChEBI" id="CHEBI:18420"/>
    </cofactor>
</comment>
<dbReference type="SUPFAM" id="SSF54826">
    <property type="entry name" value="Enolase N-terminal domain-like"/>
    <property type="match status" value="1"/>
</dbReference>
<name>A0A8H3G5K7_9LECA</name>
<dbReference type="Proteomes" id="UP000664534">
    <property type="component" value="Unassembled WGS sequence"/>
</dbReference>
<proteinExistence type="predicted"/>
<dbReference type="Gene3D" id="3.20.20.120">
    <property type="entry name" value="Enolase-like C-terminal domain"/>
    <property type="match status" value="1"/>
</dbReference>
<dbReference type="Pfam" id="PF13378">
    <property type="entry name" value="MR_MLE_C"/>
    <property type="match status" value="1"/>
</dbReference>
<dbReference type="PANTHER" id="PTHR13794">
    <property type="entry name" value="ENOLASE SUPERFAMILY, MANDELATE RACEMASE"/>
    <property type="match status" value="1"/>
</dbReference>
<comment type="caution">
    <text evidence="6">The sequence shown here is derived from an EMBL/GenBank/DDBJ whole genome shotgun (WGS) entry which is preliminary data.</text>
</comment>
<evidence type="ECO:0000256" key="3">
    <source>
        <dbReference type="ARBA" id="ARBA00022842"/>
    </source>
</evidence>
<feature type="domain" description="Mandelate racemase/muconate lactonizing enzyme C-terminal" evidence="5">
    <location>
        <begin position="226"/>
        <end position="322"/>
    </location>
</feature>
<dbReference type="SFLD" id="SFLDS00001">
    <property type="entry name" value="Enolase"/>
    <property type="match status" value="1"/>
</dbReference>
<keyword evidence="3" id="KW-0460">Magnesium</keyword>
<keyword evidence="4" id="KW-0456">Lyase</keyword>
<evidence type="ECO:0000313" key="7">
    <source>
        <dbReference type="Proteomes" id="UP000664534"/>
    </source>
</evidence>
<dbReference type="EMBL" id="CAJPDT010000071">
    <property type="protein sequence ID" value="CAF9933553.1"/>
    <property type="molecule type" value="Genomic_DNA"/>
</dbReference>
<keyword evidence="2" id="KW-0479">Metal-binding</keyword>
<dbReference type="SUPFAM" id="SSF51604">
    <property type="entry name" value="Enolase C-terminal domain-like"/>
    <property type="match status" value="1"/>
</dbReference>
<dbReference type="FunFam" id="3.20.20.120:FF:000007">
    <property type="entry name" value="Mitochondrial enolase superfamily member 1"/>
    <property type="match status" value="1"/>
</dbReference>
<evidence type="ECO:0000313" key="6">
    <source>
        <dbReference type="EMBL" id="CAF9933553.1"/>
    </source>
</evidence>
<dbReference type="GO" id="GO:0016052">
    <property type="term" value="P:carbohydrate catabolic process"/>
    <property type="evidence" value="ECO:0007669"/>
    <property type="project" value="TreeGrafter"/>
</dbReference>
<dbReference type="InterPro" id="IPR029065">
    <property type="entry name" value="Enolase_C-like"/>
</dbReference>